<feature type="signal peptide" evidence="3">
    <location>
        <begin position="1"/>
        <end position="20"/>
    </location>
</feature>
<dbReference type="AlphaFoldDB" id="A0A976QV72"/>
<feature type="region of interest" description="Disordered" evidence="1">
    <location>
        <begin position="40"/>
        <end position="62"/>
    </location>
</feature>
<keyword evidence="2" id="KW-0472">Membrane</keyword>
<accession>A0A976QV72</accession>
<organism evidence="4 5">
    <name type="scientific">Theileria orientalis</name>
    <dbReference type="NCBI Taxonomy" id="68886"/>
    <lineage>
        <taxon>Eukaryota</taxon>
        <taxon>Sar</taxon>
        <taxon>Alveolata</taxon>
        <taxon>Apicomplexa</taxon>
        <taxon>Aconoidasida</taxon>
        <taxon>Piroplasmida</taxon>
        <taxon>Theileriidae</taxon>
        <taxon>Theileria</taxon>
    </lineage>
</organism>
<name>A0A976QV72_THEOR</name>
<reference evidence="4" key="1">
    <citation type="submission" date="2022-07" db="EMBL/GenBank/DDBJ databases">
        <title>Evaluation of T. orientalis genome assembly methods using nanopore sequencing and analysis of variation between genomes.</title>
        <authorList>
            <person name="Yam J."/>
            <person name="Micallef M.L."/>
            <person name="Liu M."/>
            <person name="Djordjevic S.P."/>
            <person name="Bogema D.R."/>
            <person name="Jenkins C."/>
        </authorList>
    </citation>
    <scope>NUCLEOTIDE SEQUENCE</scope>
    <source>
        <strain evidence="4">Goon Nure</strain>
    </source>
</reference>
<evidence type="ECO:0000256" key="3">
    <source>
        <dbReference type="SAM" id="SignalP"/>
    </source>
</evidence>
<keyword evidence="3" id="KW-0732">Signal</keyword>
<dbReference type="NCBIfam" id="TIGR01167">
    <property type="entry name" value="LPXTG_anchor"/>
    <property type="match status" value="1"/>
</dbReference>
<evidence type="ECO:0000256" key="1">
    <source>
        <dbReference type="SAM" id="MobiDB-lite"/>
    </source>
</evidence>
<protein>
    <submittedName>
        <fullName evidence="4">Uncharacterized protein</fullName>
    </submittedName>
</protein>
<feature type="region of interest" description="Disordered" evidence="1">
    <location>
        <begin position="238"/>
        <end position="277"/>
    </location>
</feature>
<evidence type="ECO:0000313" key="4">
    <source>
        <dbReference type="EMBL" id="UKK02663.2"/>
    </source>
</evidence>
<proteinExistence type="predicted"/>
<sequence>MKGLYKFLVLIYVCTRSCVAINNHKNNSFLNLLSNDKSFSTSPDTESPEESPEKGAKASSKTTIEKIKGLFKSDDRVSTKRQNNALAMEFEGYKNVRNKKEVDVNHLQVQKSNNMFTNNTDKGVLHFTSDLGKLSGKGSVTRATLKLNKLFDAKNFGFACKSNAVNLFLIEPPSDDLRLKTVKGPIKLEFKKDEMEFDITKFFDDLEDSAAPGPGPSANLSGAASLLQFTDLSNNDDDDLGFDDEKTGGSGKGGSDESEEDFFDKKSKSSDESEADSGAAKGAFDKYLMLEADDGCYFGFDVDKHKPTIKIELSKKVVTRTKGKYKTASFTVLGLCCVALLGVGGYLLKKRKTEHTFVFDNSPNEVMAGY</sequence>
<keyword evidence="2" id="KW-1133">Transmembrane helix</keyword>
<feature type="chain" id="PRO_5037363227" evidence="3">
    <location>
        <begin position="21"/>
        <end position="370"/>
    </location>
</feature>
<keyword evidence="2" id="KW-0812">Transmembrane</keyword>
<dbReference type="EMBL" id="CP056072">
    <property type="protein sequence ID" value="UKK02663.2"/>
    <property type="molecule type" value="Genomic_DNA"/>
</dbReference>
<evidence type="ECO:0000313" key="5">
    <source>
        <dbReference type="Proteomes" id="UP000244811"/>
    </source>
</evidence>
<gene>
    <name evidence="4" type="ORF">MACK_002758</name>
</gene>
<feature type="transmembrane region" description="Helical" evidence="2">
    <location>
        <begin position="328"/>
        <end position="348"/>
    </location>
</feature>
<dbReference type="Proteomes" id="UP000244811">
    <property type="component" value="Chromosome 4"/>
</dbReference>
<evidence type="ECO:0000256" key="2">
    <source>
        <dbReference type="SAM" id="Phobius"/>
    </source>
</evidence>